<accession>A0A2N5C4F4</accession>
<proteinExistence type="predicted"/>
<evidence type="ECO:0000256" key="1">
    <source>
        <dbReference type="SAM" id="MobiDB-lite"/>
    </source>
</evidence>
<dbReference type="Gene3D" id="2.60.40.1080">
    <property type="match status" value="1"/>
</dbReference>
<evidence type="ECO:0000313" key="3">
    <source>
        <dbReference type="Proteomes" id="UP000234341"/>
    </source>
</evidence>
<reference evidence="2 3" key="1">
    <citation type="submission" date="2017-12" db="EMBL/GenBank/DDBJ databases">
        <title>Genome sequence of the active heterotrophic nitrifier-denitrifier, Cupriavidus pauculus UM1.</title>
        <authorList>
            <person name="Putonti C."/>
            <person name="Castignetti D."/>
        </authorList>
    </citation>
    <scope>NUCLEOTIDE SEQUENCE [LARGE SCALE GENOMIC DNA]</scope>
    <source>
        <strain evidence="2 3">UM1</strain>
    </source>
</reference>
<protein>
    <submittedName>
        <fullName evidence="2">Uncharacterized protein</fullName>
    </submittedName>
</protein>
<name>A0A2N5C4F4_9BURK</name>
<dbReference type="OrthoDB" id="8970988at2"/>
<evidence type="ECO:0000313" key="2">
    <source>
        <dbReference type="EMBL" id="PLP97097.1"/>
    </source>
</evidence>
<dbReference type="AlphaFoldDB" id="A0A2N5C4F4"/>
<dbReference type="Proteomes" id="UP000234341">
    <property type="component" value="Unassembled WGS sequence"/>
</dbReference>
<dbReference type="EMBL" id="PJRP01000020">
    <property type="protein sequence ID" value="PLP97097.1"/>
    <property type="molecule type" value="Genomic_DNA"/>
</dbReference>
<comment type="caution">
    <text evidence="2">The sequence shown here is derived from an EMBL/GenBank/DDBJ whole genome shotgun (WGS) entry which is preliminary data.</text>
</comment>
<organism evidence="2 3">
    <name type="scientific">Cupriavidus pauculus</name>
    <dbReference type="NCBI Taxonomy" id="82633"/>
    <lineage>
        <taxon>Bacteria</taxon>
        <taxon>Pseudomonadati</taxon>
        <taxon>Pseudomonadota</taxon>
        <taxon>Betaproteobacteria</taxon>
        <taxon>Burkholderiales</taxon>
        <taxon>Burkholderiaceae</taxon>
        <taxon>Cupriavidus</taxon>
    </lineage>
</organism>
<gene>
    <name evidence="2" type="ORF">CYJ10_28870</name>
</gene>
<sequence>MLMAACGGGGGSSGAGTTAPAGSGGDAGGNAGGGNTAVAKSYTLVMNRTSGQVAVGSTISLTASVVDDLGNDVTGATTFVWTSNNSSVAAVANGTIPGSAVVTGVGVGNTAVNVVATVAGANGTTTVLPQVAATITVVAPGVRTYSLALPYPVLSMTDGQVLPVTASLVDSDGADRSSAATGWTWRSSTTAVQVTGAANVGTLRGVNASDTTAQSVVTVQVTAPDGNTLTGAFLVSVFKTSVSTYRLVLSQYGKQINALNVLNGYPQTYDSRVLRNDESDATADFTGLWTYMTTSPSLAMMPNSATRVTTVSTSRPTGIAPLQSVLEEMAGSLTLTAKPRAQLLVTEQPTWGLIYSGPDPFVVPGGGAPVSAHLLHRGIDEGVMGCNGTWNWQVGSGPISIVSYFGNLASLVSSGSGPFTVIVSCTAGAEAMPVSLTIPGVAQ</sequence>
<feature type="region of interest" description="Disordered" evidence="1">
    <location>
        <begin position="6"/>
        <end position="26"/>
    </location>
</feature>